<organism evidence="7">
    <name type="scientific">Thermodesulfatator atlanticus</name>
    <dbReference type="NCBI Taxonomy" id="501497"/>
    <lineage>
        <taxon>Bacteria</taxon>
        <taxon>Pseudomonadati</taxon>
        <taxon>Thermodesulfobacteriota</taxon>
        <taxon>Thermodesulfobacteria</taxon>
        <taxon>Thermodesulfobacteriales</taxon>
        <taxon>Thermodesulfatatoraceae</taxon>
        <taxon>Thermodesulfatator</taxon>
    </lineage>
</organism>
<feature type="domain" description="Tetrapyrrole methylase" evidence="6">
    <location>
        <begin position="19"/>
        <end position="184"/>
    </location>
</feature>
<keyword evidence="4" id="KW-0808">Transferase</keyword>
<dbReference type="Pfam" id="PF00590">
    <property type="entry name" value="TP_methylase"/>
    <property type="match status" value="1"/>
</dbReference>
<dbReference type="CDD" id="cd02440">
    <property type="entry name" value="AdoMet_MTases"/>
    <property type="match status" value="1"/>
</dbReference>
<protein>
    <submittedName>
        <fullName evidence="7">Precorrin-6y C5,15-methyltransferase (Decarboxylating) subunit CbiE</fullName>
    </submittedName>
</protein>
<evidence type="ECO:0000256" key="5">
    <source>
        <dbReference type="ARBA" id="ARBA00022691"/>
    </source>
</evidence>
<reference evidence="7" key="1">
    <citation type="journal article" date="2020" name="mSystems">
        <title>Genome- and Community-Level Interaction Insights into Carbon Utilization and Element Cycling Functions of Hydrothermarchaeota in Hydrothermal Sediment.</title>
        <authorList>
            <person name="Zhou Z."/>
            <person name="Liu Y."/>
            <person name="Xu W."/>
            <person name="Pan J."/>
            <person name="Luo Z.H."/>
            <person name="Li M."/>
        </authorList>
    </citation>
    <scope>NUCLEOTIDE SEQUENCE [LARGE SCALE GENOMIC DNA]</scope>
    <source>
        <strain evidence="7">HyVt-533</strain>
    </source>
</reference>
<dbReference type="GO" id="GO:0008276">
    <property type="term" value="F:protein methyltransferase activity"/>
    <property type="evidence" value="ECO:0007669"/>
    <property type="project" value="InterPro"/>
</dbReference>
<dbReference type="InterPro" id="IPR012818">
    <property type="entry name" value="CbiE"/>
</dbReference>
<dbReference type="InterPro" id="IPR014008">
    <property type="entry name" value="Cbl_synth_MTase_CbiT"/>
</dbReference>
<dbReference type="InterPro" id="IPR006365">
    <property type="entry name" value="Cbl_synth_CobL"/>
</dbReference>
<gene>
    <name evidence="7" type="primary">cbiE</name>
    <name evidence="7" type="ORF">ENJ96_08040</name>
</gene>
<dbReference type="SUPFAM" id="SSF53335">
    <property type="entry name" value="S-adenosyl-L-methionine-dependent methyltransferases"/>
    <property type="match status" value="1"/>
</dbReference>
<dbReference type="NCBIfam" id="TIGR02467">
    <property type="entry name" value="CbiE"/>
    <property type="match status" value="1"/>
</dbReference>
<dbReference type="Gene3D" id="3.40.1010.10">
    <property type="entry name" value="Cobalt-precorrin-4 Transmethylase, Domain 1"/>
    <property type="match status" value="1"/>
</dbReference>
<comment type="caution">
    <text evidence="7">The sequence shown here is derived from an EMBL/GenBank/DDBJ whole genome shotgun (WGS) entry which is preliminary data.</text>
</comment>
<dbReference type="NCBIfam" id="TIGR02469">
    <property type="entry name" value="CbiT"/>
    <property type="match status" value="1"/>
</dbReference>
<sequence length="395" mass="44029">MIHVIGFHSRPLTPPAHLALIEGADFLVGGERHLAAFPDFSGPKIKITPLAKVLDFLKTHQDQEVALLASGDPLFFGIGRKLLEFIPREKLAFYPAPTAFQLAFARLKISWEDARIISLHGRRPQNLHLEISPYEKVALFTDPQNTPAAIASYLVNKGVTGRAFVCENLGLAEERIREMDLEEVSKQAFSPLNVMVLLKPACPRHLSFGLSEEAFFHEKGLITKSYLRAVAISKLKPFKEAVVWDLGAGSGAVGLELAGLCYRGQTYLVEKDPQRAKLCVRNIARFKLDNVSLLMEPIKEALKTLPSPDLVFIGGGFRDILAEERLFLEKLKTTTRIVAHFVCLEHLLEAVGFFKEKGFKTDFEALWGARGKELPNQAHILSAENPVFILSARRE</sequence>
<keyword evidence="5" id="KW-0949">S-adenosyl-L-methionine</keyword>
<dbReference type="InterPro" id="IPR014776">
    <property type="entry name" value="4pyrrole_Mease_sub2"/>
</dbReference>
<dbReference type="CDD" id="cd11644">
    <property type="entry name" value="Precorrin-6Y-MT"/>
    <property type="match status" value="1"/>
</dbReference>
<dbReference type="InterPro" id="IPR014777">
    <property type="entry name" value="4pyrrole_Mease_sub1"/>
</dbReference>
<dbReference type="UniPathway" id="UPA00148"/>
<proteinExistence type="predicted"/>
<dbReference type="PANTHER" id="PTHR43182:SF1">
    <property type="entry name" value="COBALT-PRECORRIN-7 C(5)-METHYLTRANSFERASE"/>
    <property type="match status" value="1"/>
</dbReference>
<evidence type="ECO:0000256" key="1">
    <source>
        <dbReference type="ARBA" id="ARBA00004953"/>
    </source>
</evidence>
<dbReference type="GO" id="GO:0009236">
    <property type="term" value="P:cobalamin biosynthetic process"/>
    <property type="evidence" value="ECO:0007669"/>
    <property type="project" value="UniProtKB-UniPathway"/>
</dbReference>
<evidence type="ECO:0000256" key="2">
    <source>
        <dbReference type="ARBA" id="ARBA00022573"/>
    </source>
</evidence>
<comment type="pathway">
    <text evidence="1">Cofactor biosynthesis; adenosylcobalamin biosynthesis.</text>
</comment>
<evidence type="ECO:0000256" key="4">
    <source>
        <dbReference type="ARBA" id="ARBA00022679"/>
    </source>
</evidence>
<evidence type="ECO:0000259" key="6">
    <source>
        <dbReference type="Pfam" id="PF00590"/>
    </source>
</evidence>
<dbReference type="Gene3D" id="3.30.950.10">
    <property type="entry name" value="Methyltransferase, Cobalt-precorrin-4 Transmethylase, Domain 2"/>
    <property type="match status" value="1"/>
</dbReference>
<dbReference type="EMBL" id="DROK01000237">
    <property type="protein sequence ID" value="HHI97789.1"/>
    <property type="molecule type" value="Genomic_DNA"/>
</dbReference>
<dbReference type="PIRSF" id="PIRSF036428">
    <property type="entry name" value="CobL"/>
    <property type="match status" value="1"/>
</dbReference>
<dbReference type="InterPro" id="IPR035996">
    <property type="entry name" value="4pyrrol_Methylase_sf"/>
</dbReference>
<dbReference type="Proteomes" id="UP000886101">
    <property type="component" value="Unassembled WGS sequence"/>
</dbReference>
<dbReference type="InterPro" id="IPR000878">
    <property type="entry name" value="4pyrrol_Mease"/>
</dbReference>
<keyword evidence="3" id="KW-0489">Methyltransferase</keyword>
<dbReference type="Gene3D" id="3.40.50.150">
    <property type="entry name" value="Vaccinia Virus protein VP39"/>
    <property type="match status" value="1"/>
</dbReference>
<dbReference type="PANTHER" id="PTHR43182">
    <property type="entry name" value="COBALT-PRECORRIN-6B C(15)-METHYLTRANSFERASE (DECARBOXYLATING)"/>
    <property type="match status" value="1"/>
</dbReference>
<dbReference type="AlphaFoldDB" id="A0A7V5P1B7"/>
<evidence type="ECO:0000256" key="3">
    <source>
        <dbReference type="ARBA" id="ARBA00022603"/>
    </source>
</evidence>
<dbReference type="GO" id="GO:0032259">
    <property type="term" value="P:methylation"/>
    <property type="evidence" value="ECO:0007669"/>
    <property type="project" value="UniProtKB-KW"/>
</dbReference>
<name>A0A7V5P1B7_9BACT</name>
<dbReference type="SUPFAM" id="SSF53790">
    <property type="entry name" value="Tetrapyrrole methylase"/>
    <property type="match status" value="1"/>
</dbReference>
<evidence type="ECO:0000313" key="7">
    <source>
        <dbReference type="EMBL" id="HHI97789.1"/>
    </source>
</evidence>
<accession>A0A7V5P1B7</accession>
<dbReference type="InterPro" id="IPR029063">
    <property type="entry name" value="SAM-dependent_MTases_sf"/>
</dbReference>
<dbReference type="InterPro" id="IPR050714">
    <property type="entry name" value="Cobalamin_biosynth_MTase"/>
</dbReference>
<keyword evidence="2" id="KW-0169">Cobalamin biosynthesis</keyword>